<name>W2LWV0_PHYNI</name>
<gene>
    <name evidence="2" type="ORF">L917_01506</name>
</gene>
<reference evidence="2" key="1">
    <citation type="submission" date="2013-11" db="EMBL/GenBank/DDBJ databases">
        <title>The Genome Sequence of Phytophthora parasitica CHvinca01.</title>
        <authorList>
            <consortium name="The Broad Institute Genomics Platform"/>
            <person name="Russ C."/>
            <person name="Tyler B."/>
            <person name="Panabieres F."/>
            <person name="Shan W."/>
            <person name="Tripathy S."/>
            <person name="Grunwald N."/>
            <person name="Machado M."/>
            <person name="Johnson C.S."/>
            <person name="Arredondo F."/>
            <person name="Hong C."/>
            <person name="Coffey M."/>
            <person name="Young S.K."/>
            <person name="Zeng Q."/>
            <person name="Gargeya S."/>
            <person name="Fitzgerald M."/>
            <person name="Abouelleil A."/>
            <person name="Alvarado L."/>
            <person name="Chapman S.B."/>
            <person name="Gainer-Dewar J."/>
            <person name="Goldberg J."/>
            <person name="Griggs A."/>
            <person name="Gujja S."/>
            <person name="Hansen M."/>
            <person name="Howarth C."/>
            <person name="Imamovic A."/>
            <person name="Ireland A."/>
            <person name="Larimer J."/>
            <person name="McCowan C."/>
            <person name="Murphy C."/>
            <person name="Pearson M."/>
            <person name="Poon T.W."/>
            <person name="Priest M."/>
            <person name="Roberts A."/>
            <person name="Saif S."/>
            <person name="Shea T."/>
            <person name="Sykes S."/>
            <person name="Wortman J."/>
            <person name="Nusbaum C."/>
            <person name="Birren B."/>
        </authorList>
    </citation>
    <scope>NUCLEOTIDE SEQUENCE [LARGE SCALE GENOMIC DNA]</scope>
    <source>
        <strain evidence="2">CHvinca01</strain>
    </source>
</reference>
<evidence type="ECO:0000256" key="1">
    <source>
        <dbReference type="SAM" id="MobiDB-lite"/>
    </source>
</evidence>
<feature type="region of interest" description="Disordered" evidence="1">
    <location>
        <begin position="1"/>
        <end position="23"/>
    </location>
</feature>
<dbReference type="EMBL" id="KI677543">
    <property type="protein sequence ID" value="ETM01958.1"/>
    <property type="molecule type" value="Genomic_DNA"/>
</dbReference>
<sequence>MDDGTNRRTKTKNNGAGGKTCTTNESGLFFTLNAFGQD</sequence>
<protein>
    <submittedName>
        <fullName evidence="2">Uncharacterized protein</fullName>
    </submittedName>
</protein>
<accession>W2LWV0</accession>
<organism evidence="2">
    <name type="scientific">Phytophthora nicotianae</name>
    <name type="common">Potato buckeye rot agent</name>
    <name type="synonym">Phytophthora parasitica</name>
    <dbReference type="NCBI Taxonomy" id="4792"/>
    <lineage>
        <taxon>Eukaryota</taxon>
        <taxon>Sar</taxon>
        <taxon>Stramenopiles</taxon>
        <taxon>Oomycota</taxon>
        <taxon>Peronosporomycetes</taxon>
        <taxon>Peronosporales</taxon>
        <taxon>Peronosporaceae</taxon>
        <taxon>Phytophthora</taxon>
    </lineage>
</organism>
<dbReference type="AlphaFoldDB" id="W2LWV0"/>
<dbReference type="Proteomes" id="UP000054423">
    <property type="component" value="Unassembled WGS sequence"/>
</dbReference>
<proteinExistence type="predicted"/>
<evidence type="ECO:0000313" key="2">
    <source>
        <dbReference type="EMBL" id="ETM01958.1"/>
    </source>
</evidence>